<comment type="similarity">
    <text evidence="4">Belongs to the Fes family.</text>
</comment>
<evidence type="ECO:0000256" key="2">
    <source>
        <dbReference type="ARBA" id="ARBA00022490"/>
    </source>
</evidence>
<dbReference type="Pfam" id="PF11806">
    <property type="entry name" value="Enterochelin_N"/>
    <property type="match status" value="1"/>
</dbReference>
<dbReference type="GO" id="GO:0008849">
    <property type="term" value="F:enterochelin esterase activity"/>
    <property type="evidence" value="ECO:0007669"/>
    <property type="project" value="InterPro"/>
</dbReference>
<dbReference type="SUPFAM" id="SSF81296">
    <property type="entry name" value="E set domains"/>
    <property type="match status" value="1"/>
</dbReference>
<evidence type="ECO:0000256" key="4">
    <source>
        <dbReference type="ARBA" id="ARBA00024201"/>
    </source>
</evidence>
<dbReference type="EMBL" id="BSFQ01000006">
    <property type="protein sequence ID" value="GLL10851.1"/>
    <property type="molecule type" value="Genomic_DNA"/>
</dbReference>
<dbReference type="Pfam" id="PF00756">
    <property type="entry name" value="Esterase"/>
    <property type="match status" value="1"/>
</dbReference>
<dbReference type="GO" id="GO:0005506">
    <property type="term" value="F:iron ion binding"/>
    <property type="evidence" value="ECO:0007669"/>
    <property type="project" value="InterPro"/>
</dbReference>
<keyword evidence="7" id="KW-1185">Reference proteome</keyword>
<dbReference type="GO" id="GO:0006826">
    <property type="term" value="P:iron ion transport"/>
    <property type="evidence" value="ECO:0007669"/>
    <property type="project" value="InterPro"/>
</dbReference>
<dbReference type="InterPro" id="IPR021764">
    <property type="entry name" value="Enterochelin_esterase_N"/>
</dbReference>
<reference evidence="6" key="1">
    <citation type="journal article" date="2014" name="Int. J. Syst. Evol. Microbiol.">
        <title>Complete genome sequence of Corynebacterium casei LMG S-19264T (=DSM 44701T), isolated from a smear-ripened cheese.</title>
        <authorList>
            <consortium name="US DOE Joint Genome Institute (JGI-PGF)"/>
            <person name="Walter F."/>
            <person name="Albersmeier A."/>
            <person name="Kalinowski J."/>
            <person name="Ruckert C."/>
        </authorList>
    </citation>
    <scope>NUCLEOTIDE SEQUENCE</scope>
    <source>
        <strain evidence="6">VKM Ac-1069</strain>
    </source>
</reference>
<dbReference type="GO" id="GO:0005975">
    <property type="term" value="P:carbohydrate metabolic process"/>
    <property type="evidence" value="ECO:0007669"/>
    <property type="project" value="UniProtKB-ARBA"/>
</dbReference>
<dbReference type="InterPro" id="IPR000801">
    <property type="entry name" value="Esterase-like"/>
</dbReference>
<comment type="subcellular location">
    <subcellularLocation>
        <location evidence="1">Cytoplasm</location>
    </subcellularLocation>
</comment>
<dbReference type="InterPro" id="IPR029058">
    <property type="entry name" value="AB_hydrolase_fold"/>
</dbReference>
<protein>
    <submittedName>
        <fullName evidence="6">Enterochelin esterase</fullName>
    </submittedName>
</protein>
<dbReference type="InterPro" id="IPR013783">
    <property type="entry name" value="Ig-like_fold"/>
</dbReference>
<feature type="domain" description="Enterochelin esterase N-terminal" evidence="5">
    <location>
        <begin position="70"/>
        <end position="191"/>
    </location>
</feature>
<organism evidence="6 7">
    <name type="scientific">Pseudonocardia halophobica</name>
    <dbReference type="NCBI Taxonomy" id="29401"/>
    <lineage>
        <taxon>Bacteria</taxon>
        <taxon>Bacillati</taxon>
        <taxon>Actinomycetota</taxon>
        <taxon>Actinomycetes</taxon>
        <taxon>Pseudonocardiales</taxon>
        <taxon>Pseudonocardiaceae</taxon>
        <taxon>Pseudonocardia</taxon>
    </lineage>
</organism>
<dbReference type="SUPFAM" id="SSF53474">
    <property type="entry name" value="alpha/beta-Hydrolases"/>
    <property type="match status" value="1"/>
</dbReference>
<evidence type="ECO:0000256" key="3">
    <source>
        <dbReference type="ARBA" id="ARBA00022801"/>
    </source>
</evidence>
<sequence>MSIPSPPPGPLALTVPPQAARPAPPGRLDPACSPLVAGLLRTGDRAAFLAAVRATGTPLVDDLGDGTCAVTFVVPDAPGLTDVLVLPNKIADPAHPDASRAERLPGAWVLTHRMPRDWRASYAIAAGGTPDPAQAATVEQRRARALAAAPDADHDALHRFFDGLARARPDPLAREHLPDGTSVVSLPGAPPLPPLDGPAGRVGTVLDGRLPDGRAVWLHEPAGTDPAAPLPVAVVLDGERWAGVGLPAALDGLLARGDLPPVRTVGVASGPLAQRSRELACDPSFVAFLRDDVLGWAGEQRALSAEPGRTAVVGQSLGGLTALYATQVAPERFGLALSQSGSFWWPNPAGGAAAEWLTSVVPAGPRTHGVHLEVGTEEWVLREPTRRLRSALRARGDRVRYREFRGGHDLACWRAGLADALAGLLREAL</sequence>
<dbReference type="AlphaFoldDB" id="A0A9W6L292"/>
<dbReference type="InterPro" id="IPR014756">
    <property type="entry name" value="Ig_E-set"/>
</dbReference>
<dbReference type="GO" id="GO:0005737">
    <property type="term" value="C:cytoplasm"/>
    <property type="evidence" value="ECO:0007669"/>
    <property type="project" value="UniProtKB-SubCell"/>
</dbReference>
<dbReference type="Proteomes" id="UP001143463">
    <property type="component" value="Unassembled WGS sequence"/>
</dbReference>
<comment type="caution">
    <text evidence="6">The sequence shown here is derived from an EMBL/GenBank/DDBJ whole genome shotgun (WGS) entry which is preliminary data.</text>
</comment>
<proteinExistence type="inferred from homology"/>
<evidence type="ECO:0000259" key="5">
    <source>
        <dbReference type="Pfam" id="PF11806"/>
    </source>
</evidence>
<dbReference type="InterPro" id="IPR050583">
    <property type="entry name" value="Mycobacterial_A85_antigen"/>
</dbReference>
<dbReference type="Gene3D" id="2.60.40.10">
    <property type="entry name" value="Immunoglobulins"/>
    <property type="match status" value="1"/>
</dbReference>
<evidence type="ECO:0000256" key="1">
    <source>
        <dbReference type="ARBA" id="ARBA00004496"/>
    </source>
</evidence>
<evidence type="ECO:0000313" key="6">
    <source>
        <dbReference type="EMBL" id="GLL10851.1"/>
    </source>
</evidence>
<keyword evidence="2" id="KW-0963">Cytoplasm</keyword>
<name>A0A9W6L292_9PSEU</name>
<dbReference type="PANTHER" id="PTHR48098:SF3">
    <property type="entry name" value="IRON(III) ENTEROBACTIN ESTERASE"/>
    <property type="match status" value="1"/>
</dbReference>
<dbReference type="RefSeq" id="WP_051737288.1">
    <property type="nucleotide sequence ID" value="NZ_BAAAUZ010000079.1"/>
</dbReference>
<dbReference type="PANTHER" id="PTHR48098">
    <property type="entry name" value="ENTEROCHELIN ESTERASE-RELATED"/>
    <property type="match status" value="1"/>
</dbReference>
<dbReference type="Gene3D" id="3.40.50.1820">
    <property type="entry name" value="alpha/beta hydrolase"/>
    <property type="match status" value="1"/>
</dbReference>
<evidence type="ECO:0000313" key="7">
    <source>
        <dbReference type="Proteomes" id="UP001143463"/>
    </source>
</evidence>
<reference evidence="6" key="2">
    <citation type="submission" date="2023-01" db="EMBL/GenBank/DDBJ databases">
        <authorList>
            <person name="Sun Q."/>
            <person name="Evtushenko L."/>
        </authorList>
    </citation>
    <scope>NUCLEOTIDE SEQUENCE</scope>
    <source>
        <strain evidence="6">VKM Ac-1069</strain>
    </source>
</reference>
<accession>A0A9W6L292</accession>
<gene>
    <name evidence="6" type="primary">fes</name>
    <name evidence="6" type="ORF">GCM10017577_19920</name>
</gene>
<keyword evidence="3" id="KW-0378">Hydrolase</keyword>